<sequence>MLLLFTLLLDAFVSATFVNPERLKLGINPRLYGRCNRGCALMSRKEPNFDALEVPRQIDSLNNLPATLSRSDKPKSRLIKKRKNMSIKGARKGMKKYKKKHQLYSKQKHGRKNKKPHHVLINHHRNHY</sequence>
<feature type="region of interest" description="Disordered" evidence="1">
    <location>
        <begin position="85"/>
        <end position="128"/>
    </location>
</feature>
<evidence type="ECO:0000313" key="3">
    <source>
        <dbReference type="EMBL" id="EJW03359.1"/>
    </source>
</evidence>
<evidence type="ECO:0008006" key="5">
    <source>
        <dbReference type="Google" id="ProtNLM"/>
    </source>
</evidence>
<accession>J9D747</accession>
<organism evidence="3 4">
    <name type="scientific">Edhazardia aedis (strain USNM 41457)</name>
    <name type="common">Microsporidian parasite</name>
    <dbReference type="NCBI Taxonomy" id="1003232"/>
    <lineage>
        <taxon>Eukaryota</taxon>
        <taxon>Fungi</taxon>
        <taxon>Fungi incertae sedis</taxon>
        <taxon>Microsporidia</taxon>
        <taxon>Edhazardia</taxon>
    </lineage>
</organism>
<dbReference type="AlphaFoldDB" id="J9D747"/>
<comment type="caution">
    <text evidence="3">The sequence shown here is derived from an EMBL/GenBank/DDBJ whole genome shotgun (WGS) entry which is preliminary data.</text>
</comment>
<dbReference type="Proteomes" id="UP000003163">
    <property type="component" value="Unassembled WGS sequence"/>
</dbReference>
<name>J9D747_EDHAE</name>
<feature type="signal peptide" evidence="2">
    <location>
        <begin position="1"/>
        <end position="15"/>
    </location>
</feature>
<evidence type="ECO:0000256" key="1">
    <source>
        <dbReference type="SAM" id="MobiDB-lite"/>
    </source>
</evidence>
<evidence type="ECO:0000256" key="2">
    <source>
        <dbReference type="SAM" id="SignalP"/>
    </source>
</evidence>
<dbReference type="HOGENOM" id="CLU_1959550_0_0_1"/>
<reference evidence="4" key="2">
    <citation type="submission" date="2015-07" db="EMBL/GenBank/DDBJ databases">
        <title>Contrasting host-pathogen interactions and genome evolution in two generalist and specialist microsporidian pathogens of mosquitoes.</title>
        <authorList>
            <consortium name="The Broad Institute Genomics Platform"/>
            <consortium name="The Broad Institute Genome Sequencing Center for Infectious Disease"/>
            <person name="Cuomo C.A."/>
            <person name="Sanscrainte N.D."/>
            <person name="Goldberg J.M."/>
            <person name="Heiman D."/>
            <person name="Young S."/>
            <person name="Zeng Q."/>
            <person name="Becnel J.J."/>
            <person name="Birren B.W."/>
        </authorList>
    </citation>
    <scope>NUCLEOTIDE SEQUENCE [LARGE SCALE GENOMIC DNA]</scope>
    <source>
        <strain evidence="4">USNM 41457</strain>
    </source>
</reference>
<dbReference type="VEuPathDB" id="MicrosporidiaDB:EDEG_02316"/>
<dbReference type="EMBL" id="AFBI03000040">
    <property type="protein sequence ID" value="EJW03359.1"/>
    <property type="molecule type" value="Genomic_DNA"/>
</dbReference>
<keyword evidence="4" id="KW-1185">Reference proteome</keyword>
<reference evidence="3 4" key="1">
    <citation type="submission" date="2011-08" db="EMBL/GenBank/DDBJ databases">
        <authorList>
            <person name="Liu Z.J."/>
            <person name="Shi F.L."/>
            <person name="Lu J.Q."/>
            <person name="Li M."/>
            <person name="Wang Z.L."/>
        </authorList>
    </citation>
    <scope>NUCLEOTIDE SEQUENCE [LARGE SCALE GENOMIC DNA]</scope>
    <source>
        <strain evidence="3 4">USNM 41457</strain>
    </source>
</reference>
<keyword evidence="2" id="KW-0732">Signal</keyword>
<proteinExistence type="predicted"/>
<gene>
    <name evidence="3" type="ORF">EDEG_02316</name>
</gene>
<dbReference type="InParanoid" id="J9D747"/>
<protein>
    <recommendedName>
        <fullName evidence="5">Secreted protein</fullName>
    </recommendedName>
</protein>
<evidence type="ECO:0000313" key="4">
    <source>
        <dbReference type="Proteomes" id="UP000003163"/>
    </source>
</evidence>
<feature type="chain" id="PRO_5013152934" description="Secreted protein" evidence="2">
    <location>
        <begin position="16"/>
        <end position="128"/>
    </location>
</feature>